<evidence type="ECO:0000313" key="4">
    <source>
        <dbReference type="Proteomes" id="UP000063234"/>
    </source>
</evidence>
<evidence type="ECO:0000259" key="2">
    <source>
        <dbReference type="Pfam" id="PF09699"/>
    </source>
</evidence>
<evidence type="ECO:0000313" key="3">
    <source>
        <dbReference type="EMBL" id="BAT71037.1"/>
    </source>
</evidence>
<dbReference type="STRING" id="1298851.TST_0228"/>
<proteinExistence type="predicted"/>
<keyword evidence="1" id="KW-0732">Signal</keyword>
<organism evidence="3 4">
    <name type="scientific">Thermosulfidibacter takaii (strain DSM 17441 / JCM 13301 / NBRC 103674 / ABI70S6)</name>
    <dbReference type="NCBI Taxonomy" id="1298851"/>
    <lineage>
        <taxon>Bacteria</taxon>
        <taxon>Pseudomonadati</taxon>
        <taxon>Thermosulfidibacterota</taxon>
        <taxon>Thermosulfidibacteria</taxon>
        <taxon>Thermosulfidibacterales</taxon>
        <taxon>Thermosulfidibacteraceae</taxon>
    </lineage>
</organism>
<sequence length="413" mass="44395">MKFLTWAVVFLVLSMGGSVMAGNYTSSAHGNSSYGVSRSSMSGYSIGNCAHCHEMHASVGGSEPSPASGSPSPFTLFANNFNTGSVAGSYSESDVFCFYCHNSQGSAQQVTNYDYSKIFGCAAEGATSIIEAFNQASQHDLHDVYLFAKNKFSWFGDSHNPCDACHNLHLARRNWTDPDNPTLTAISLPSDHTSLYGDDTTERMSKYNYQAPYCSDTTNYEPGGTGAGDGSDMPDYVTFCQDCHYQFSSYAPSGLNKTPRDVDWTSAGDKHGGSDMDGGVDILSPYSSSGGYVLSCTDCHEPHGSPSIYLIRRRVNGGDLAGTVGDGAKDLGYLCQRCHEDDATAGQGTNSTNSWQYAHHLSSDAPYQGGCYTQCGSCHGGQPINCLNCHFHGGDDSWLNNYNPGCYTGRRCF</sequence>
<dbReference type="Proteomes" id="UP000063234">
    <property type="component" value="Chromosome"/>
</dbReference>
<reference evidence="4" key="1">
    <citation type="journal article" date="2018" name="Science">
        <title>A primordial and reversible TCA cycle in a facultatively chemolithoautotrophic thermophile.</title>
        <authorList>
            <person name="Nunoura T."/>
            <person name="Chikaraishi Y."/>
            <person name="Izaki R."/>
            <person name="Suwa T."/>
            <person name="Sato T."/>
            <person name="Harada T."/>
            <person name="Mori K."/>
            <person name="Kato Y."/>
            <person name="Miyazaki M."/>
            <person name="Shimamura S."/>
            <person name="Yanagawa K."/>
            <person name="Shuto A."/>
            <person name="Ohkouchi N."/>
            <person name="Fujita N."/>
            <person name="Takaki Y."/>
            <person name="Atomi H."/>
            <person name="Takai K."/>
        </authorList>
    </citation>
    <scope>NUCLEOTIDE SEQUENCE [LARGE SCALE GENOMIC DNA]</scope>
    <source>
        <strain evidence="4">DSM 17441 / JCM 13301 / NBRC 103674 / ABI70S6</strain>
    </source>
</reference>
<dbReference type="EMBL" id="AP013035">
    <property type="protein sequence ID" value="BAT71037.1"/>
    <property type="molecule type" value="Genomic_DNA"/>
</dbReference>
<dbReference type="OrthoDB" id="5405444at2"/>
<dbReference type="KEGG" id="ttk:TST_0228"/>
<dbReference type="RefSeq" id="WP_068548874.1">
    <property type="nucleotide sequence ID" value="NZ_AP013035.1"/>
</dbReference>
<feature type="domain" description="Doubled CXXCH motif" evidence="2">
    <location>
        <begin position="295"/>
        <end position="343"/>
    </location>
</feature>
<dbReference type="InterPro" id="IPR010177">
    <property type="entry name" value="Paired_CXXCH_1"/>
</dbReference>
<protein>
    <submittedName>
        <fullName evidence="3">Cytochrome c family protein</fullName>
    </submittedName>
</protein>
<feature type="signal peptide" evidence="1">
    <location>
        <begin position="1"/>
        <end position="21"/>
    </location>
</feature>
<dbReference type="Pfam" id="PF09699">
    <property type="entry name" value="Paired_CXXCH_1"/>
    <property type="match status" value="1"/>
</dbReference>
<name>A0A0S3QRX3_THET7</name>
<gene>
    <name evidence="3" type="ORF">TST_0228</name>
</gene>
<feature type="chain" id="PRO_5006616347" evidence="1">
    <location>
        <begin position="22"/>
        <end position="413"/>
    </location>
</feature>
<dbReference type="SUPFAM" id="SSF48695">
    <property type="entry name" value="Multiheme cytochromes"/>
    <property type="match status" value="2"/>
</dbReference>
<dbReference type="InterPro" id="IPR036280">
    <property type="entry name" value="Multihaem_cyt_sf"/>
</dbReference>
<accession>A0A0S3QRX3</accession>
<evidence type="ECO:0000256" key="1">
    <source>
        <dbReference type="SAM" id="SignalP"/>
    </source>
</evidence>
<dbReference type="AlphaFoldDB" id="A0A0S3QRX3"/>
<keyword evidence="4" id="KW-1185">Reference proteome</keyword>